<organism evidence="2 3">
    <name type="scientific">Beauveria bassiana</name>
    <name type="common">White muscardine disease fungus</name>
    <name type="synonym">Tritirachium shiotae</name>
    <dbReference type="NCBI Taxonomy" id="176275"/>
    <lineage>
        <taxon>Eukaryota</taxon>
        <taxon>Fungi</taxon>
        <taxon>Dikarya</taxon>
        <taxon>Ascomycota</taxon>
        <taxon>Pezizomycotina</taxon>
        <taxon>Sordariomycetes</taxon>
        <taxon>Hypocreomycetidae</taxon>
        <taxon>Hypocreales</taxon>
        <taxon>Cordycipitaceae</taxon>
        <taxon>Beauveria</taxon>
    </lineage>
</organism>
<evidence type="ECO:0000313" key="3">
    <source>
        <dbReference type="Proteomes" id="UP000235728"/>
    </source>
</evidence>
<proteinExistence type="predicted"/>
<gene>
    <name evidence="2" type="ORF">BM221_009675</name>
</gene>
<name>A0A2N6NAM2_BEABA</name>
<accession>A0A2N6NAM2</accession>
<reference evidence="2 3" key="1">
    <citation type="journal article" date="2016" name="Appl. Microbiol. Biotechnol.">
        <title>Characterization of T-DNA insertion mutants with decreased virulence in the entomopathogenic fungus Beauveria bassiana JEF-007.</title>
        <authorList>
            <person name="Kim S."/>
            <person name="Lee S.J."/>
            <person name="Nai Y.S."/>
            <person name="Yu J.S."/>
            <person name="Lee M.R."/>
            <person name="Yang Y.T."/>
            <person name="Kim J.S."/>
        </authorList>
    </citation>
    <scope>NUCLEOTIDE SEQUENCE [LARGE SCALE GENOMIC DNA]</scope>
    <source>
        <strain evidence="2 3">JEF-007</strain>
    </source>
</reference>
<evidence type="ECO:0000256" key="1">
    <source>
        <dbReference type="SAM" id="MobiDB-lite"/>
    </source>
</evidence>
<comment type="caution">
    <text evidence="2">The sequence shown here is derived from an EMBL/GenBank/DDBJ whole genome shotgun (WGS) entry which is preliminary data.</text>
</comment>
<dbReference type="EMBL" id="MRVG01000013">
    <property type="protein sequence ID" value="PMB64289.1"/>
    <property type="molecule type" value="Genomic_DNA"/>
</dbReference>
<dbReference type="AlphaFoldDB" id="A0A2N6NAM2"/>
<protein>
    <submittedName>
        <fullName evidence="2">Uncharacterized protein</fullName>
    </submittedName>
</protein>
<sequence>MLGPRRWQRGVLRSDGARQPWSGRGRSHATTVNLGTNVKTADLPALCLLGKCIGASAALVEKPEMRPSSPLFFSTASQDQGQAVNWSICGACESASNFSTRRTKQAVAASQCAVECLIALLLLLLANSRGFMRCISDIDVLARAVLEDNFSSVRSNTSSASDAKQGAEFEEP</sequence>
<feature type="region of interest" description="Disordered" evidence="1">
    <location>
        <begin position="1"/>
        <end position="28"/>
    </location>
</feature>
<evidence type="ECO:0000313" key="2">
    <source>
        <dbReference type="EMBL" id="PMB64289.1"/>
    </source>
</evidence>
<dbReference type="Proteomes" id="UP000235728">
    <property type="component" value="Unassembled WGS sequence"/>
</dbReference>